<dbReference type="InterPro" id="IPR036259">
    <property type="entry name" value="MFS_trans_sf"/>
</dbReference>
<evidence type="ECO:0000256" key="5">
    <source>
        <dbReference type="ARBA" id="ARBA00023136"/>
    </source>
</evidence>
<protein>
    <submittedName>
        <fullName evidence="8">MFS transporter</fullName>
    </submittedName>
</protein>
<dbReference type="Proteomes" id="UP000761264">
    <property type="component" value="Unassembled WGS sequence"/>
</dbReference>
<dbReference type="InterPro" id="IPR050189">
    <property type="entry name" value="MFS_Efflux_Transporters"/>
</dbReference>
<gene>
    <name evidence="8" type="ORF">HBA54_24075</name>
</gene>
<evidence type="ECO:0000313" key="9">
    <source>
        <dbReference type="Proteomes" id="UP000761264"/>
    </source>
</evidence>
<keyword evidence="2" id="KW-1003">Cell membrane</keyword>
<feature type="transmembrane region" description="Helical" evidence="6">
    <location>
        <begin position="166"/>
        <end position="185"/>
    </location>
</feature>
<dbReference type="Gene3D" id="1.20.1250.20">
    <property type="entry name" value="MFS general substrate transporter like domains"/>
    <property type="match status" value="1"/>
</dbReference>
<dbReference type="SUPFAM" id="SSF103473">
    <property type="entry name" value="MFS general substrate transporter"/>
    <property type="match status" value="1"/>
</dbReference>
<reference evidence="8" key="1">
    <citation type="submission" date="2020-03" db="EMBL/GenBank/DDBJ databases">
        <title>Genome of Pelagibius litoralis DSM 21314T.</title>
        <authorList>
            <person name="Wang G."/>
        </authorList>
    </citation>
    <scope>NUCLEOTIDE SEQUENCE</scope>
    <source>
        <strain evidence="8">DSM 21314</strain>
    </source>
</reference>
<dbReference type="GO" id="GO:0005886">
    <property type="term" value="C:plasma membrane"/>
    <property type="evidence" value="ECO:0007669"/>
    <property type="project" value="UniProtKB-SubCell"/>
</dbReference>
<evidence type="ECO:0000256" key="3">
    <source>
        <dbReference type="ARBA" id="ARBA00022692"/>
    </source>
</evidence>
<proteinExistence type="predicted"/>
<feature type="transmembrane region" description="Helical" evidence="6">
    <location>
        <begin position="286"/>
        <end position="308"/>
    </location>
</feature>
<dbReference type="AlphaFoldDB" id="A0A967F240"/>
<keyword evidence="3 6" id="KW-0812">Transmembrane</keyword>
<feature type="transmembrane region" description="Helical" evidence="6">
    <location>
        <begin position="77"/>
        <end position="95"/>
    </location>
</feature>
<dbReference type="PANTHER" id="PTHR43124:SF3">
    <property type="entry name" value="CHLORAMPHENICOL EFFLUX PUMP RV0191"/>
    <property type="match status" value="1"/>
</dbReference>
<dbReference type="InterPro" id="IPR011701">
    <property type="entry name" value="MFS"/>
</dbReference>
<keyword evidence="5 6" id="KW-0472">Membrane</keyword>
<feature type="transmembrane region" description="Helical" evidence="6">
    <location>
        <begin position="374"/>
        <end position="398"/>
    </location>
</feature>
<dbReference type="InterPro" id="IPR020846">
    <property type="entry name" value="MFS_dom"/>
</dbReference>
<comment type="caution">
    <text evidence="8">The sequence shown here is derived from an EMBL/GenBank/DDBJ whole genome shotgun (WGS) entry which is preliminary data.</text>
</comment>
<sequence length="421" mass="44156">MIERTDSRYAVIGLGLALLVFAAFSQFKLPVVLPLLLDRYAYDPVLAGGFMSVYAALGIGLSIWIGRRAEGGGPLPLVLLALPLMAAGTLISLSAPQSGMTMLLGRGLEGAAFAILAVAGATLATSAAAPRHRALVIGLVAAWMPAGQLLAALLAPLALAAGDWSLLWQASIALAALLTVWSWAVKRQAAKERKQENDRSPGKTTATPQPWSAAQRRGLLLTAAVFMLWSGQYLAYMTWLPEYLVEALGIPVETALWIYLVPVVFVALFNVATGFMLRSGIAVERLLLGAVVVQALLWWLLPVSSSGIPGLLSLVVYGVTAGIVPTCLFALPTVLTVGPGQTARAFGAIMTGRNLGVLMGPLLLAQVVKWSSDWIASSLVFGLLTTGAAALAALLILIAPRVRGELIAAAEGTERVYGTGR</sequence>
<evidence type="ECO:0000256" key="2">
    <source>
        <dbReference type="ARBA" id="ARBA00022475"/>
    </source>
</evidence>
<feature type="transmembrane region" description="Helical" evidence="6">
    <location>
        <begin position="314"/>
        <end position="338"/>
    </location>
</feature>
<feature type="transmembrane region" description="Helical" evidence="6">
    <location>
        <begin position="135"/>
        <end position="160"/>
    </location>
</feature>
<accession>A0A967F240</accession>
<dbReference type="EMBL" id="JAAQPH010000025">
    <property type="protein sequence ID" value="NIA71675.1"/>
    <property type="molecule type" value="Genomic_DNA"/>
</dbReference>
<name>A0A967F240_9PROT</name>
<feature type="transmembrane region" description="Helical" evidence="6">
    <location>
        <begin position="7"/>
        <end position="25"/>
    </location>
</feature>
<organism evidence="8 9">
    <name type="scientific">Pelagibius litoralis</name>
    <dbReference type="NCBI Taxonomy" id="374515"/>
    <lineage>
        <taxon>Bacteria</taxon>
        <taxon>Pseudomonadati</taxon>
        <taxon>Pseudomonadota</taxon>
        <taxon>Alphaproteobacteria</taxon>
        <taxon>Rhodospirillales</taxon>
        <taxon>Rhodovibrionaceae</taxon>
        <taxon>Pelagibius</taxon>
    </lineage>
</organism>
<evidence type="ECO:0000256" key="6">
    <source>
        <dbReference type="SAM" id="Phobius"/>
    </source>
</evidence>
<feature type="domain" description="Major facilitator superfamily (MFS) profile" evidence="7">
    <location>
        <begin position="8"/>
        <end position="403"/>
    </location>
</feature>
<feature type="transmembrane region" description="Helical" evidence="6">
    <location>
        <begin position="218"/>
        <end position="236"/>
    </location>
</feature>
<evidence type="ECO:0000256" key="1">
    <source>
        <dbReference type="ARBA" id="ARBA00004651"/>
    </source>
</evidence>
<keyword evidence="9" id="KW-1185">Reference proteome</keyword>
<evidence type="ECO:0000256" key="4">
    <source>
        <dbReference type="ARBA" id="ARBA00022989"/>
    </source>
</evidence>
<dbReference type="Pfam" id="PF07690">
    <property type="entry name" value="MFS_1"/>
    <property type="match status" value="1"/>
</dbReference>
<evidence type="ECO:0000313" key="8">
    <source>
        <dbReference type="EMBL" id="NIA71675.1"/>
    </source>
</evidence>
<feature type="transmembrane region" description="Helical" evidence="6">
    <location>
        <begin position="256"/>
        <end position="277"/>
    </location>
</feature>
<dbReference type="CDD" id="cd06174">
    <property type="entry name" value="MFS"/>
    <property type="match status" value="1"/>
</dbReference>
<dbReference type="RefSeq" id="WP_167229605.1">
    <property type="nucleotide sequence ID" value="NZ_JAAQPH010000025.1"/>
</dbReference>
<evidence type="ECO:0000259" key="7">
    <source>
        <dbReference type="PROSITE" id="PS50850"/>
    </source>
</evidence>
<dbReference type="PANTHER" id="PTHR43124">
    <property type="entry name" value="PURINE EFFLUX PUMP PBUE"/>
    <property type="match status" value="1"/>
</dbReference>
<dbReference type="GO" id="GO:0022857">
    <property type="term" value="F:transmembrane transporter activity"/>
    <property type="evidence" value="ECO:0007669"/>
    <property type="project" value="InterPro"/>
</dbReference>
<feature type="transmembrane region" description="Helical" evidence="6">
    <location>
        <begin position="45"/>
        <end position="65"/>
    </location>
</feature>
<keyword evidence="4 6" id="KW-1133">Transmembrane helix</keyword>
<comment type="subcellular location">
    <subcellularLocation>
        <location evidence="1">Cell membrane</location>
        <topology evidence="1">Multi-pass membrane protein</topology>
    </subcellularLocation>
</comment>
<feature type="transmembrane region" description="Helical" evidence="6">
    <location>
        <begin position="345"/>
        <end position="368"/>
    </location>
</feature>
<feature type="transmembrane region" description="Helical" evidence="6">
    <location>
        <begin position="107"/>
        <end position="128"/>
    </location>
</feature>
<dbReference type="PROSITE" id="PS50850">
    <property type="entry name" value="MFS"/>
    <property type="match status" value="1"/>
</dbReference>